<organism evidence="1 2">
    <name type="scientific">Microbacterium panaciterrae</name>
    <dbReference type="NCBI Taxonomy" id="985759"/>
    <lineage>
        <taxon>Bacteria</taxon>
        <taxon>Bacillati</taxon>
        <taxon>Actinomycetota</taxon>
        <taxon>Actinomycetes</taxon>
        <taxon>Micrococcales</taxon>
        <taxon>Microbacteriaceae</taxon>
        <taxon>Microbacterium</taxon>
    </lineage>
</organism>
<name>A0ABP8PLI8_9MICO</name>
<dbReference type="RefSeq" id="WP_345188180.1">
    <property type="nucleotide sequence ID" value="NZ_BAABGP010000021.1"/>
</dbReference>
<comment type="caution">
    <text evidence="1">The sequence shown here is derived from an EMBL/GenBank/DDBJ whole genome shotgun (WGS) entry which is preliminary data.</text>
</comment>
<dbReference type="Proteomes" id="UP001500731">
    <property type="component" value="Unassembled WGS sequence"/>
</dbReference>
<evidence type="ECO:0000313" key="1">
    <source>
        <dbReference type="EMBL" id="GAA4489184.1"/>
    </source>
</evidence>
<sequence>MGMFTQKPEEPSEWAALPGELFDRDEADLLPEAPTADPFGLGIGATSAASIAVPVTGVIGSGSLAAEPIVVPVPESVPVPDTEDDGSGTKG</sequence>
<reference evidence="2" key="1">
    <citation type="journal article" date="2019" name="Int. J. Syst. Evol. Microbiol.">
        <title>The Global Catalogue of Microorganisms (GCM) 10K type strain sequencing project: providing services to taxonomists for standard genome sequencing and annotation.</title>
        <authorList>
            <consortium name="The Broad Institute Genomics Platform"/>
            <consortium name="The Broad Institute Genome Sequencing Center for Infectious Disease"/>
            <person name="Wu L."/>
            <person name="Ma J."/>
        </authorList>
    </citation>
    <scope>NUCLEOTIDE SEQUENCE [LARGE SCALE GENOMIC DNA]</scope>
    <source>
        <strain evidence="2">JCM 17839</strain>
    </source>
</reference>
<gene>
    <name evidence="1" type="ORF">GCM10023171_29740</name>
</gene>
<protein>
    <submittedName>
        <fullName evidence="1">Uncharacterized protein</fullName>
    </submittedName>
</protein>
<keyword evidence="2" id="KW-1185">Reference proteome</keyword>
<dbReference type="EMBL" id="BAABGP010000021">
    <property type="protein sequence ID" value="GAA4489184.1"/>
    <property type="molecule type" value="Genomic_DNA"/>
</dbReference>
<proteinExistence type="predicted"/>
<accession>A0ABP8PLI8</accession>
<evidence type="ECO:0000313" key="2">
    <source>
        <dbReference type="Proteomes" id="UP001500731"/>
    </source>
</evidence>